<comment type="caution">
    <text evidence="1">The sequence shown here is derived from an EMBL/GenBank/DDBJ whole genome shotgun (WGS) entry which is preliminary data.</text>
</comment>
<protein>
    <submittedName>
        <fullName evidence="1">Uncharacterized protein</fullName>
    </submittedName>
</protein>
<accession>A0A225WMI3</accession>
<keyword evidence="2" id="KW-1185">Reference proteome</keyword>
<evidence type="ECO:0000313" key="2">
    <source>
        <dbReference type="Proteomes" id="UP000198211"/>
    </source>
</evidence>
<organism evidence="1 2">
    <name type="scientific">Phytophthora megakarya</name>
    <dbReference type="NCBI Taxonomy" id="4795"/>
    <lineage>
        <taxon>Eukaryota</taxon>
        <taxon>Sar</taxon>
        <taxon>Stramenopiles</taxon>
        <taxon>Oomycota</taxon>
        <taxon>Peronosporomycetes</taxon>
        <taxon>Peronosporales</taxon>
        <taxon>Peronosporaceae</taxon>
        <taxon>Phytophthora</taxon>
    </lineage>
</organism>
<name>A0A225WMI3_9STRA</name>
<sequence>MDTQVAELQLASLIRPFPEVNDRYPMNPYISRVRQCLFSLQVVVVPGFLQKRLAGASAVLVNGTDLWEPPLEVLSQPTVATQPAFTGLRLVTNVPL</sequence>
<proteinExistence type="predicted"/>
<gene>
    <name evidence="1" type="ORF">PHMEG_0006983</name>
</gene>
<reference evidence="2" key="1">
    <citation type="submission" date="2017-03" db="EMBL/GenBank/DDBJ databases">
        <title>Phytopthora megakarya and P. palmivora, two closely related causual agents of cacao black pod achieved similar genome size and gene model numbers by different mechanisms.</title>
        <authorList>
            <person name="Ali S."/>
            <person name="Shao J."/>
            <person name="Larry D.J."/>
            <person name="Kronmiller B."/>
            <person name="Shen D."/>
            <person name="Strem M.D."/>
            <person name="Melnick R.L."/>
            <person name="Guiltinan M.J."/>
            <person name="Tyler B.M."/>
            <person name="Meinhardt L.W."/>
            <person name="Bailey B.A."/>
        </authorList>
    </citation>
    <scope>NUCLEOTIDE SEQUENCE [LARGE SCALE GENOMIC DNA]</scope>
    <source>
        <strain evidence="2">zdho120</strain>
    </source>
</reference>
<dbReference type="EMBL" id="NBNE01000526">
    <property type="protein sequence ID" value="OWZ18855.1"/>
    <property type="molecule type" value="Genomic_DNA"/>
</dbReference>
<evidence type="ECO:0000313" key="1">
    <source>
        <dbReference type="EMBL" id="OWZ18855.1"/>
    </source>
</evidence>
<dbReference type="AlphaFoldDB" id="A0A225WMI3"/>
<dbReference type="Proteomes" id="UP000198211">
    <property type="component" value="Unassembled WGS sequence"/>
</dbReference>